<keyword evidence="5" id="KW-0812">Transmembrane</keyword>
<keyword evidence="7" id="KW-0406">Ion transport</keyword>
<dbReference type="GO" id="GO:0015288">
    <property type="term" value="F:porin activity"/>
    <property type="evidence" value="ECO:0007669"/>
    <property type="project" value="UniProtKB-KW"/>
</dbReference>
<evidence type="ECO:0000256" key="9">
    <source>
        <dbReference type="ARBA" id="ARBA00023136"/>
    </source>
</evidence>
<keyword evidence="4" id="KW-1134">Transmembrane beta strand</keyword>
<name>A0A4R5M4G7_9BURK</name>
<dbReference type="Gene3D" id="2.40.160.10">
    <property type="entry name" value="Porin"/>
    <property type="match status" value="1"/>
</dbReference>
<dbReference type="Pfam" id="PF13609">
    <property type="entry name" value="Porin_4"/>
    <property type="match status" value="1"/>
</dbReference>
<evidence type="ECO:0000313" key="13">
    <source>
        <dbReference type="Proteomes" id="UP000295722"/>
    </source>
</evidence>
<evidence type="ECO:0000256" key="5">
    <source>
        <dbReference type="ARBA" id="ARBA00022692"/>
    </source>
</evidence>
<evidence type="ECO:0000313" key="12">
    <source>
        <dbReference type="EMBL" id="TDG20020.1"/>
    </source>
</evidence>
<dbReference type="InterPro" id="IPR033900">
    <property type="entry name" value="Gram_neg_porin_domain"/>
</dbReference>
<dbReference type="CDD" id="cd00342">
    <property type="entry name" value="gram_neg_porins"/>
    <property type="match status" value="1"/>
</dbReference>
<evidence type="ECO:0000256" key="3">
    <source>
        <dbReference type="ARBA" id="ARBA00022448"/>
    </source>
</evidence>
<evidence type="ECO:0000256" key="6">
    <source>
        <dbReference type="ARBA" id="ARBA00022729"/>
    </source>
</evidence>
<dbReference type="GO" id="GO:0046930">
    <property type="term" value="C:pore complex"/>
    <property type="evidence" value="ECO:0007669"/>
    <property type="project" value="UniProtKB-KW"/>
</dbReference>
<dbReference type="GO" id="GO:0009279">
    <property type="term" value="C:cell outer membrane"/>
    <property type="evidence" value="ECO:0007669"/>
    <property type="project" value="UniProtKB-SubCell"/>
</dbReference>
<dbReference type="PANTHER" id="PTHR34501">
    <property type="entry name" value="PROTEIN YDDL-RELATED"/>
    <property type="match status" value="1"/>
</dbReference>
<dbReference type="PANTHER" id="PTHR34501:SF9">
    <property type="entry name" value="MAJOR OUTER MEMBRANE PROTEIN P.IA"/>
    <property type="match status" value="1"/>
</dbReference>
<evidence type="ECO:0000256" key="2">
    <source>
        <dbReference type="ARBA" id="ARBA00011233"/>
    </source>
</evidence>
<organism evidence="12 13">
    <name type="scientific">Paraburkholderia silviterrae</name>
    <dbReference type="NCBI Taxonomy" id="2528715"/>
    <lineage>
        <taxon>Bacteria</taxon>
        <taxon>Pseudomonadati</taxon>
        <taxon>Pseudomonadota</taxon>
        <taxon>Betaproteobacteria</taxon>
        <taxon>Burkholderiales</taxon>
        <taxon>Burkholderiaceae</taxon>
        <taxon>Paraburkholderia</taxon>
    </lineage>
</organism>
<comment type="subcellular location">
    <subcellularLocation>
        <location evidence="1">Cell outer membrane</location>
        <topology evidence="1">Multi-pass membrane protein</topology>
    </subcellularLocation>
</comment>
<evidence type="ECO:0000256" key="7">
    <source>
        <dbReference type="ARBA" id="ARBA00023065"/>
    </source>
</evidence>
<dbReference type="SUPFAM" id="SSF56935">
    <property type="entry name" value="Porins"/>
    <property type="match status" value="1"/>
</dbReference>
<proteinExistence type="predicted"/>
<comment type="caution">
    <text evidence="12">The sequence shown here is derived from an EMBL/GenBank/DDBJ whole genome shotgun (WGS) entry which is preliminary data.</text>
</comment>
<dbReference type="AlphaFoldDB" id="A0A4R5M4G7"/>
<gene>
    <name evidence="12" type="ORF">EYW47_28085</name>
</gene>
<keyword evidence="3" id="KW-0813">Transport</keyword>
<dbReference type="OrthoDB" id="6975458at2"/>
<comment type="subunit">
    <text evidence="2">Homotrimer.</text>
</comment>
<keyword evidence="13" id="KW-1185">Reference proteome</keyword>
<dbReference type="EMBL" id="SMRP01000018">
    <property type="protein sequence ID" value="TDG20020.1"/>
    <property type="molecule type" value="Genomic_DNA"/>
</dbReference>
<protein>
    <submittedName>
        <fullName evidence="12">Porin</fullName>
    </submittedName>
</protein>
<sequence length="426" mass="46060">MRKVRRLLGQAIPGRASRAEKINKRVAARPQCAHPPLRALSTREPVSRARKSILRGPARTGLLAGVISTVTLYCVPVFAQSSVTLYGLVDAGLRYTTHANPAGDSQYQMTSGASESYFGIKGVEDIGGGTKVVFNMENRFFPNSGATDPAYPFFNTAFVGLQSSTFGKLTMGRQLNPLSDAVLSAYVTNRWLPTFYQFRPEVMMAQGVWTSNMVKYAARWQYLTAEVSYAFGGNAGQFGAGSQIGASILYLPAAPLTFAAAYLDSRDAVNSSAHLKSWTAGGSYTFASTTVTAGWAVNRQDAGFVGNFPNGPFSQPALSALKFNTFSQRQMFYGGVTQQIGFATHLSANVWRTIQTGKTQPADGNATQFQLLADYNWSKRTDTYLEVDYSLYHGGMVGAQFQGINAVSSAFGTTQLGVTAGLRHLF</sequence>
<feature type="domain" description="Porin" evidence="11">
    <location>
        <begin position="72"/>
        <end position="390"/>
    </location>
</feature>
<dbReference type="InterPro" id="IPR023614">
    <property type="entry name" value="Porin_dom_sf"/>
</dbReference>
<accession>A0A4R5M4G7</accession>
<keyword evidence="8" id="KW-0626">Porin</keyword>
<evidence type="ECO:0000256" key="8">
    <source>
        <dbReference type="ARBA" id="ARBA00023114"/>
    </source>
</evidence>
<evidence type="ECO:0000259" key="11">
    <source>
        <dbReference type="Pfam" id="PF13609"/>
    </source>
</evidence>
<dbReference type="GO" id="GO:0006811">
    <property type="term" value="P:monoatomic ion transport"/>
    <property type="evidence" value="ECO:0007669"/>
    <property type="project" value="UniProtKB-KW"/>
</dbReference>
<dbReference type="Proteomes" id="UP000295722">
    <property type="component" value="Unassembled WGS sequence"/>
</dbReference>
<reference evidence="12 13" key="1">
    <citation type="submission" date="2019-03" db="EMBL/GenBank/DDBJ databases">
        <title>Paraburkholderia sp. 4M-K11, isolated from subtropical forest soil.</title>
        <authorList>
            <person name="Gao Z.-H."/>
            <person name="Qiu L.-H."/>
        </authorList>
    </citation>
    <scope>NUCLEOTIDE SEQUENCE [LARGE SCALE GENOMIC DNA]</scope>
    <source>
        <strain evidence="12 13">4M-K11</strain>
    </source>
</reference>
<evidence type="ECO:0000256" key="4">
    <source>
        <dbReference type="ARBA" id="ARBA00022452"/>
    </source>
</evidence>
<keyword evidence="10" id="KW-0998">Cell outer membrane</keyword>
<keyword evidence="6" id="KW-0732">Signal</keyword>
<evidence type="ECO:0000256" key="10">
    <source>
        <dbReference type="ARBA" id="ARBA00023237"/>
    </source>
</evidence>
<keyword evidence="9" id="KW-0472">Membrane</keyword>
<dbReference type="InterPro" id="IPR050298">
    <property type="entry name" value="Gram-neg_bact_OMP"/>
</dbReference>
<evidence type="ECO:0000256" key="1">
    <source>
        <dbReference type="ARBA" id="ARBA00004571"/>
    </source>
</evidence>